<dbReference type="KEGG" id="ssan:NX02_19210"/>
<dbReference type="EMBL" id="CP006644">
    <property type="protein sequence ID" value="AHE55506.1"/>
    <property type="molecule type" value="Genomic_DNA"/>
</dbReference>
<protein>
    <submittedName>
        <fullName evidence="2">Uncharacterized protein</fullName>
    </submittedName>
</protein>
<evidence type="ECO:0000313" key="2">
    <source>
        <dbReference type="EMBL" id="AHE55506.1"/>
    </source>
</evidence>
<dbReference type="Proteomes" id="UP000018851">
    <property type="component" value="Chromosome"/>
</dbReference>
<keyword evidence="3" id="KW-1185">Reference proteome</keyword>
<evidence type="ECO:0000313" key="3">
    <source>
        <dbReference type="Proteomes" id="UP000018851"/>
    </source>
</evidence>
<name>W0AEK0_9SPHN</name>
<keyword evidence="1" id="KW-0812">Transmembrane</keyword>
<dbReference type="HOGENOM" id="CLU_3358560_0_0_5"/>
<reference evidence="2 3" key="1">
    <citation type="submission" date="2013-07" db="EMBL/GenBank/DDBJ databases">
        <title>Completed genome of Sphingomonas sanxanigenens NX02.</title>
        <authorList>
            <person name="Ma T."/>
            <person name="Huang H."/>
            <person name="Wu M."/>
            <person name="Li X."/>
            <person name="Li G."/>
        </authorList>
    </citation>
    <scope>NUCLEOTIDE SEQUENCE [LARGE SCALE GENOMIC DNA]</scope>
    <source>
        <strain evidence="2 3">NX02</strain>
    </source>
</reference>
<evidence type="ECO:0000256" key="1">
    <source>
        <dbReference type="SAM" id="Phobius"/>
    </source>
</evidence>
<keyword evidence="1" id="KW-1133">Transmembrane helix</keyword>
<keyword evidence="1" id="KW-0472">Membrane</keyword>
<organism evidence="2 3">
    <name type="scientific">Sphingomonas sanxanigenens DSM 19645 = NX02</name>
    <dbReference type="NCBI Taxonomy" id="1123269"/>
    <lineage>
        <taxon>Bacteria</taxon>
        <taxon>Pseudomonadati</taxon>
        <taxon>Pseudomonadota</taxon>
        <taxon>Alphaproteobacteria</taxon>
        <taxon>Sphingomonadales</taxon>
        <taxon>Sphingomonadaceae</taxon>
        <taxon>Sphingomonas</taxon>
    </lineage>
</organism>
<accession>W0AEK0</accession>
<proteinExistence type="predicted"/>
<sequence length="36" mass="4404">MMKLYFSEMVMIIHLDIVKFMIMPSLSVNHIKFMRQ</sequence>
<gene>
    <name evidence="2" type="ORF">NX02_19210</name>
</gene>
<dbReference type="AlphaFoldDB" id="W0AEK0"/>
<feature type="transmembrane region" description="Helical" evidence="1">
    <location>
        <begin position="12"/>
        <end position="31"/>
    </location>
</feature>